<proteinExistence type="predicted"/>
<accession>A0A0B7BSK3</accession>
<dbReference type="EMBL" id="HACG01048506">
    <property type="protein sequence ID" value="CEK95371.1"/>
    <property type="molecule type" value="Transcribed_RNA"/>
</dbReference>
<sequence length="76" mass="8614">DLRTIAVGKKSTGDFKHWTTCLRRWCNNHYAIDALNFIDVVVVEPTGIMSFHYFPYICVVFPAFLQTQKPPAAPGV</sequence>
<name>A0A0B7BSK3_9EUPU</name>
<reference evidence="1" key="1">
    <citation type="submission" date="2014-12" db="EMBL/GenBank/DDBJ databases">
        <title>Insight into the proteome of Arion vulgaris.</title>
        <authorList>
            <person name="Aradska J."/>
            <person name="Bulat T."/>
            <person name="Smidak R."/>
            <person name="Sarate P."/>
            <person name="Gangsoo J."/>
            <person name="Sialana F."/>
            <person name="Bilban M."/>
            <person name="Lubec G."/>
        </authorList>
    </citation>
    <scope>NUCLEOTIDE SEQUENCE</scope>
    <source>
        <tissue evidence="1">Skin</tissue>
    </source>
</reference>
<protein>
    <submittedName>
        <fullName evidence="1">Uncharacterized protein</fullName>
    </submittedName>
</protein>
<gene>
    <name evidence="1" type="primary">ORF206642</name>
</gene>
<organism evidence="1">
    <name type="scientific">Arion vulgaris</name>
    <dbReference type="NCBI Taxonomy" id="1028688"/>
    <lineage>
        <taxon>Eukaryota</taxon>
        <taxon>Metazoa</taxon>
        <taxon>Spiralia</taxon>
        <taxon>Lophotrochozoa</taxon>
        <taxon>Mollusca</taxon>
        <taxon>Gastropoda</taxon>
        <taxon>Heterobranchia</taxon>
        <taxon>Euthyneura</taxon>
        <taxon>Panpulmonata</taxon>
        <taxon>Eupulmonata</taxon>
        <taxon>Stylommatophora</taxon>
        <taxon>Helicina</taxon>
        <taxon>Arionoidea</taxon>
        <taxon>Arionidae</taxon>
        <taxon>Arion</taxon>
    </lineage>
</organism>
<feature type="non-terminal residue" evidence="1">
    <location>
        <position position="1"/>
    </location>
</feature>
<dbReference type="AlphaFoldDB" id="A0A0B7BSK3"/>
<evidence type="ECO:0000313" key="1">
    <source>
        <dbReference type="EMBL" id="CEK95371.1"/>
    </source>
</evidence>